<evidence type="ECO:0000256" key="4">
    <source>
        <dbReference type="ARBA" id="ARBA00022630"/>
    </source>
</evidence>
<dbReference type="Gene3D" id="3.20.20.70">
    <property type="entry name" value="Aldolase class I"/>
    <property type="match status" value="1"/>
</dbReference>
<gene>
    <name evidence="12" type="ORF">J2739_004319</name>
</gene>
<evidence type="ECO:0000256" key="1">
    <source>
        <dbReference type="ARBA" id="ARBA00001917"/>
    </source>
</evidence>
<dbReference type="Pfam" id="PF00724">
    <property type="entry name" value="Oxidored_FMN"/>
    <property type="match status" value="1"/>
</dbReference>
<dbReference type="InterPro" id="IPR013785">
    <property type="entry name" value="Aldolase_TIM"/>
</dbReference>
<dbReference type="PANTHER" id="PTHR42917:SF2">
    <property type="entry name" value="2,4-DIENOYL-COA REDUCTASE [(2E)-ENOYL-COA-PRODUCING]"/>
    <property type="match status" value="1"/>
</dbReference>
<evidence type="ECO:0000256" key="7">
    <source>
        <dbReference type="ARBA" id="ARBA00023002"/>
    </source>
</evidence>
<protein>
    <submittedName>
        <fullName evidence="12">2,4-dienoyl-CoA reductase-like NADH-dependent reductase (Old Yellow Enzyme family)</fullName>
    </submittedName>
</protein>
<evidence type="ECO:0000256" key="8">
    <source>
        <dbReference type="ARBA" id="ARBA00023004"/>
    </source>
</evidence>
<comment type="cofactor">
    <cofactor evidence="1">
        <name>FMN</name>
        <dbReference type="ChEBI" id="CHEBI:58210"/>
    </cofactor>
</comment>
<keyword evidence="7" id="KW-0560">Oxidoreductase</keyword>
<dbReference type="InterPro" id="IPR023753">
    <property type="entry name" value="FAD/NAD-binding_dom"/>
</dbReference>
<evidence type="ECO:0000256" key="6">
    <source>
        <dbReference type="ARBA" id="ARBA00022723"/>
    </source>
</evidence>
<reference evidence="12 13" key="1">
    <citation type="submission" date="2023-07" db="EMBL/GenBank/DDBJ databases">
        <title>Sorghum-associated microbial communities from plants grown in Nebraska, USA.</title>
        <authorList>
            <person name="Schachtman D."/>
        </authorList>
    </citation>
    <scope>NUCLEOTIDE SEQUENCE [LARGE SCALE GENOMIC DNA]</scope>
    <source>
        <strain evidence="12 13">DS1781</strain>
    </source>
</reference>
<dbReference type="PANTHER" id="PTHR42917">
    <property type="entry name" value="2,4-DIENOYL-COA REDUCTASE"/>
    <property type="match status" value="1"/>
</dbReference>
<dbReference type="SUPFAM" id="SSF51905">
    <property type="entry name" value="FAD/NAD(P)-binding domain"/>
    <property type="match status" value="1"/>
</dbReference>
<keyword evidence="6" id="KW-0479">Metal-binding</keyword>
<dbReference type="InterPro" id="IPR051793">
    <property type="entry name" value="NADH:flavin_oxidoreductase"/>
</dbReference>
<keyword evidence="8" id="KW-0408">Iron</keyword>
<comment type="caution">
    <text evidence="12">The sequence shown here is derived from an EMBL/GenBank/DDBJ whole genome shotgun (WGS) entry which is preliminary data.</text>
</comment>
<keyword evidence="5" id="KW-0288">FMN</keyword>
<evidence type="ECO:0000256" key="3">
    <source>
        <dbReference type="ARBA" id="ARBA00011048"/>
    </source>
</evidence>
<keyword evidence="4" id="KW-0285">Flavoprotein</keyword>
<comment type="cofactor">
    <cofactor evidence="2">
        <name>[4Fe-4S] cluster</name>
        <dbReference type="ChEBI" id="CHEBI:49883"/>
    </cofactor>
</comment>
<evidence type="ECO:0000313" key="12">
    <source>
        <dbReference type="EMBL" id="MDR6538526.1"/>
    </source>
</evidence>
<dbReference type="PRINTS" id="PR00368">
    <property type="entry name" value="FADPNR"/>
</dbReference>
<keyword evidence="9" id="KW-0411">Iron-sulfur</keyword>
<dbReference type="Pfam" id="PF07992">
    <property type="entry name" value="Pyr_redox_2"/>
    <property type="match status" value="1"/>
</dbReference>
<feature type="domain" description="FAD/NAD(P)-binding" evidence="11">
    <location>
        <begin position="386"/>
        <end position="637"/>
    </location>
</feature>
<dbReference type="InterPro" id="IPR036188">
    <property type="entry name" value="FAD/NAD-bd_sf"/>
</dbReference>
<evidence type="ECO:0000259" key="11">
    <source>
        <dbReference type="Pfam" id="PF07992"/>
    </source>
</evidence>
<dbReference type="Gene3D" id="3.50.50.60">
    <property type="entry name" value="FAD/NAD(P)-binding domain"/>
    <property type="match status" value="1"/>
</dbReference>
<dbReference type="Gene3D" id="3.40.50.720">
    <property type="entry name" value="NAD(P)-binding Rossmann-like Domain"/>
    <property type="match status" value="1"/>
</dbReference>
<name>A0ABU1NKL7_9BURK</name>
<evidence type="ECO:0000259" key="10">
    <source>
        <dbReference type="Pfam" id="PF00724"/>
    </source>
</evidence>
<evidence type="ECO:0000256" key="2">
    <source>
        <dbReference type="ARBA" id="ARBA00001966"/>
    </source>
</evidence>
<dbReference type="SUPFAM" id="SSF51395">
    <property type="entry name" value="FMN-linked oxidoreductases"/>
    <property type="match status" value="1"/>
</dbReference>
<dbReference type="InterPro" id="IPR001155">
    <property type="entry name" value="OxRdtase_FMN_N"/>
</dbReference>
<accession>A0ABU1NKL7</accession>
<organism evidence="12 13">
    <name type="scientific">Variovorax soli</name>
    <dbReference type="NCBI Taxonomy" id="376815"/>
    <lineage>
        <taxon>Bacteria</taxon>
        <taxon>Pseudomonadati</taxon>
        <taxon>Pseudomonadota</taxon>
        <taxon>Betaproteobacteria</taxon>
        <taxon>Burkholderiales</taxon>
        <taxon>Comamonadaceae</taxon>
        <taxon>Variovorax</taxon>
    </lineage>
</organism>
<dbReference type="PRINTS" id="PR00411">
    <property type="entry name" value="PNDRDTASEI"/>
</dbReference>
<dbReference type="EMBL" id="JAVDRF010000011">
    <property type="protein sequence ID" value="MDR6538526.1"/>
    <property type="molecule type" value="Genomic_DNA"/>
</dbReference>
<proteinExistence type="inferred from homology"/>
<evidence type="ECO:0000256" key="5">
    <source>
        <dbReference type="ARBA" id="ARBA00022643"/>
    </source>
</evidence>
<feature type="domain" description="NADH:flavin oxidoreductase/NADH oxidase N-terminal" evidence="10">
    <location>
        <begin position="9"/>
        <end position="340"/>
    </location>
</feature>
<evidence type="ECO:0000313" key="13">
    <source>
        <dbReference type="Proteomes" id="UP001184230"/>
    </source>
</evidence>
<dbReference type="Proteomes" id="UP001184230">
    <property type="component" value="Unassembled WGS sequence"/>
</dbReference>
<sequence>MKMQQLDVLWNAIDIGHLQARNRIYLPAHQVSLPPAEYGAYLAERARGGVGLIVTHGFHVHPASARAGVSPWEPAWTDAVHKFVTPSRQLGVPVFVQVTHMGASGTRRTDDIGLWGAVMAPSQIPSPVHRASPKPMEEDDIREVIEGFAATCANVKAGGGDGVEIHGSHGYLLSNFLSPYWNRRNDAWGGDTERRTRLALEIGKAVRKRCGSDFVIGIKLSLDEYLGEAGTTPHETIRVLQLLEQARLFDYVCLSHTDYHHNHKLVPPQSSGETAPLAAHAARVREALGGRIPLLIQGSVRDLEKAAEIVQCGQSDLVGLVRAHIADPEMVKKAREGRLDETRRCVGANQGCWRRLGQNVSCTVNPAAGRELRFGVAMASPAASAKKVLVIGGGPGGLKFADTAAERGHKVTLWERSGQLGGQIRKAGLLPDYASWNFLVDDLEASVRRRGVDVVLNKEATADAVAALAADEVIVATGARWQTSGFSMFRTDRDAIPGAELPHVVDALRALDNPSGCGQRVLIVDDNGDYLPLGLARLLAAAGREVTVVTADGLLGRKLEATLDWPWLMPRVVQAGVVLRASTSVERIEAGNAILRSTLGGPAETLAADTVVLSMLRTSDDSLYHQLKARGLPVRRIGDCVAPREVDDAVLEGFREAQAIA</sequence>
<keyword evidence="13" id="KW-1185">Reference proteome</keyword>
<comment type="similarity">
    <text evidence="3">In the N-terminal section; belongs to the NADH:flavin oxidoreductase/NADH oxidase family.</text>
</comment>
<evidence type="ECO:0000256" key="9">
    <source>
        <dbReference type="ARBA" id="ARBA00023014"/>
    </source>
</evidence>